<comment type="caution">
    <text evidence="2">The sequence shown here is derived from an EMBL/GenBank/DDBJ whole genome shotgun (WGS) entry which is preliminary data.</text>
</comment>
<feature type="transmembrane region" description="Helical" evidence="1">
    <location>
        <begin position="470"/>
        <end position="493"/>
    </location>
</feature>
<protein>
    <recommendedName>
        <fullName evidence="4">Transmembrane protein</fullName>
    </recommendedName>
</protein>
<name>A0ABW5PG34_9BACL</name>
<feature type="transmembrane region" description="Helical" evidence="1">
    <location>
        <begin position="251"/>
        <end position="271"/>
    </location>
</feature>
<feature type="transmembrane region" description="Helical" evidence="1">
    <location>
        <begin position="437"/>
        <end position="458"/>
    </location>
</feature>
<keyword evidence="3" id="KW-1185">Reference proteome</keyword>
<feature type="transmembrane region" description="Helical" evidence="1">
    <location>
        <begin position="405"/>
        <end position="425"/>
    </location>
</feature>
<keyword evidence="1" id="KW-0812">Transmembrane</keyword>
<evidence type="ECO:0000256" key="1">
    <source>
        <dbReference type="SAM" id="Phobius"/>
    </source>
</evidence>
<feature type="transmembrane region" description="Helical" evidence="1">
    <location>
        <begin position="21"/>
        <end position="44"/>
    </location>
</feature>
<dbReference type="Proteomes" id="UP001597541">
    <property type="component" value="Unassembled WGS sequence"/>
</dbReference>
<feature type="transmembrane region" description="Helical" evidence="1">
    <location>
        <begin position="206"/>
        <end position="221"/>
    </location>
</feature>
<accession>A0ABW5PG34</accession>
<feature type="transmembrane region" description="Helical" evidence="1">
    <location>
        <begin position="227"/>
        <end position="244"/>
    </location>
</feature>
<keyword evidence="1" id="KW-1133">Transmembrane helix</keyword>
<evidence type="ECO:0000313" key="2">
    <source>
        <dbReference type="EMBL" id="MFD2614381.1"/>
    </source>
</evidence>
<feature type="transmembrane region" description="Helical" evidence="1">
    <location>
        <begin position="182"/>
        <end position="199"/>
    </location>
</feature>
<gene>
    <name evidence="2" type="ORF">ACFSUF_18375</name>
</gene>
<feature type="transmembrane region" description="Helical" evidence="1">
    <location>
        <begin position="124"/>
        <end position="143"/>
    </location>
</feature>
<sequence>MNNIITPAASRVESASFLQRYFRLMTPAAAAALGIFLITALALFTPPYVGMADNGDYFRVAYGNGLYFNDPEYGKQYFGYYVKQYGIFQYFNENPSMIMTSQSLFIQISVWLNKLLFSTQVFDLRIQALLYLTLYTAAVYVLVEAATWRLERIRGYLIAALAVFIFGDTAYTAYFSSFYSESVVLIMMVFLLASGLLLYRGRYNDYAMIALFGTSGFLLTTSKQQHAPVGLLIAAVGVLFLMLRREWRFRAVTAAILVTVMAAGVASYVLIPQEYVYINQYHAMMRGVLKDSPDPEKTLESFGIDKQYALLNKSIYYEPYPTIEADDPLLQKSFYPKYGFVSIALYYVKNPGQAVQMLNFAAKNAFTIRPEAMGNYERFAGKPAGTKTFFFSGYSIFKKALSPKTAGFIVIWVILIIGLYAPHFVSSYLRRDWRQLLRLPLMGLLILMGLSGIAVSVIGAGDADLAKHEFMFTAAFDLVLFVTLTDAIGRRLWAERETKARRRGMS</sequence>
<proteinExistence type="predicted"/>
<dbReference type="RefSeq" id="WP_377605162.1">
    <property type="nucleotide sequence ID" value="NZ_JBHUME010000011.1"/>
</dbReference>
<dbReference type="EMBL" id="JBHUME010000011">
    <property type="protein sequence ID" value="MFD2614381.1"/>
    <property type="molecule type" value="Genomic_DNA"/>
</dbReference>
<reference evidence="3" key="1">
    <citation type="journal article" date="2019" name="Int. J. Syst. Evol. Microbiol.">
        <title>The Global Catalogue of Microorganisms (GCM) 10K type strain sequencing project: providing services to taxonomists for standard genome sequencing and annotation.</title>
        <authorList>
            <consortium name="The Broad Institute Genomics Platform"/>
            <consortium name="The Broad Institute Genome Sequencing Center for Infectious Disease"/>
            <person name="Wu L."/>
            <person name="Ma J."/>
        </authorList>
    </citation>
    <scope>NUCLEOTIDE SEQUENCE [LARGE SCALE GENOMIC DNA]</scope>
    <source>
        <strain evidence="3">KCTC 3950</strain>
    </source>
</reference>
<evidence type="ECO:0000313" key="3">
    <source>
        <dbReference type="Proteomes" id="UP001597541"/>
    </source>
</evidence>
<feature type="transmembrane region" description="Helical" evidence="1">
    <location>
        <begin position="155"/>
        <end position="176"/>
    </location>
</feature>
<evidence type="ECO:0008006" key="4">
    <source>
        <dbReference type="Google" id="ProtNLM"/>
    </source>
</evidence>
<keyword evidence="1" id="KW-0472">Membrane</keyword>
<organism evidence="2 3">
    <name type="scientific">Paenibacillus gansuensis</name>
    <dbReference type="NCBI Taxonomy" id="306542"/>
    <lineage>
        <taxon>Bacteria</taxon>
        <taxon>Bacillati</taxon>
        <taxon>Bacillota</taxon>
        <taxon>Bacilli</taxon>
        <taxon>Bacillales</taxon>
        <taxon>Paenibacillaceae</taxon>
        <taxon>Paenibacillus</taxon>
    </lineage>
</organism>